<gene>
    <name evidence="8" type="ORF">BpHYR1_000190</name>
</gene>
<feature type="signal peptide" evidence="6">
    <location>
        <begin position="1"/>
        <end position="18"/>
    </location>
</feature>
<sequence length="187" mass="22061">MNSLFFFMVLSFIVLIECKDYYKILGVEKSDSTATIKKAFRNLAMKYHPDKNPDKSAEAKFRDIVEAYEILSDPDKRKAYDQQGRTNFDGNNFDQHGFDFHEFFRGFDEAMRNHHQQHHHFHQQAHKEHMKGHHGFMFDFDDLFSDSFDLFGDGDEDPFGSLMGNSFHQEMNVNQNGMNCRTIKKKQ</sequence>
<reference evidence="8 9" key="1">
    <citation type="journal article" date="2018" name="Sci. Rep.">
        <title>Genomic signatures of local adaptation to the degree of environmental predictability in rotifers.</title>
        <authorList>
            <person name="Franch-Gras L."/>
            <person name="Hahn C."/>
            <person name="Garcia-Roger E.M."/>
            <person name="Carmona M.J."/>
            <person name="Serra M."/>
            <person name="Gomez A."/>
        </authorList>
    </citation>
    <scope>NUCLEOTIDE SEQUENCE [LARGE SCALE GENOMIC DNA]</scope>
    <source>
        <strain evidence="8">HYR1</strain>
    </source>
</reference>
<dbReference type="PROSITE" id="PS50076">
    <property type="entry name" value="DNAJ_2"/>
    <property type="match status" value="1"/>
</dbReference>
<dbReference type="PROSITE" id="PS00636">
    <property type="entry name" value="DNAJ_1"/>
    <property type="match status" value="1"/>
</dbReference>
<protein>
    <recommendedName>
        <fullName evidence="2">DnaJ homolog subfamily B member 9</fullName>
    </recommendedName>
    <alternativeName>
        <fullName evidence="3">Endoplasmic reticulum DNA J domain-containing protein 4</fullName>
    </alternativeName>
</protein>
<dbReference type="SUPFAM" id="SSF46565">
    <property type="entry name" value="Chaperone J-domain"/>
    <property type="match status" value="1"/>
</dbReference>
<evidence type="ECO:0000313" key="8">
    <source>
        <dbReference type="EMBL" id="RMZ94165.1"/>
    </source>
</evidence>
<dbReference type="PRINTS" id="PR00625">
    <property type="entry name" value="JDOMAIN"/>
</dbReference>
<dbReference type="Gene3D" id="1.10.287.110">
    <property type="entry name" value="DnaJ domain"/>
    <property type="match status" value="1"/>
</dbReference>
<dbReference type="AlphaFoldDB" id="A0A3M7P527"/>
<dbReference type="EMBL" id="REGN01013244">
    <property type="protein sequence ID" value="RMZ94165.1"/>
    <property type="molecule type" value="Genomic_DNA"/>
</dbReference>
<keyword evidence="9" id="KW-1185">Reference proteome</keyword>
<accession>A0A3M7P527</accession>
<dbReference type="CDD" id="cd06257">
    <property type="entry name" value="DnaJ"/>
    <property type="match status" value="1"/>
</dbReference>
<keyword evidence="6" id="KW-0732">Signal</keyword>
<dbReference type="InterPro" id="IPR001623">
    <property type="entry name" value="DnaJ_domain"/>
</dbReference>
<dbReference type="GO" id="GO:0051787">
    <property type="term" value="F:misfolded protein binding"/>
    <property type="evidence" value="ECO:0007669"/>
    <property type="project" value="TreeGrafter"/>
</dbReference>
<proteinExistence type="predicted"/>
<dbReference type="InterPro" id="IPR018253">
    <property type="entry name" value="DnaJ_domain_CS"/>
</dbReference>
<feature type="chain" id="PRO_5018281596" description="DnaJ homolog subfamily B member 9" evidence="6">
    <location>
        <begin position="19"/>
        <end position="187"/>
    </location>
</feature>
<evidence type="ECO:0000256" key="4">
    <source>
        <dbReference type="ARBA" id="ARBA00045428"/>
    </source>
</evidence>
<comment type="subunit">
    <text evidence="5">Interacts with HSPA5/BiP; interaction is direct. Interacts with ERN1/IRE1 (via the luminal region). Interacts with DERL1.</text>
</comment>
<evidence type="ECO:0000259" key="7">
    <source>
        <dbReference type="PROSITE" id="PS50076"/>
    </source>
</evidence>
<dbReference type="GO" id="GO:0051087">
    <property type="term" value="F:protein-folding chaperone binding"/>
    <property type="evidence" value="ECO:0007669"/>
    <property type="project" value="TreeGrafter"/>
</dbReference>
<dbReference type="PANTHER" id="PTHR44360:SF1">
    <property type="entry name" value="DNAJ HOMOLOG SUBFAMILY B MEMBER 9"/>
    <property type="match status" value="1"/>
</dbReference>
<evidence type="ECO:0000256" key="6">
    <source>
        <dbReference type="SAM" id="SignalP"/>
    </source>
</evidence>
<feature type="non-terminal residue" evidence="8">
    <location>
        <position position="187"/>
    </location>
</feature>
<dbReference type="Pfam" id="PF00226">
    <property type="entry name" value="DnaJ"/>
    <property type="match status" value="1"/>
</dbReference>
<dbReference type="STRING" id="10195.A0A3M7P527"/>
<dbReference type="SMART" id="SM00271">
    <property type="entry name" value="DnaJ"/>
    <property type="match status" value="1"/>
</dbReference>
<organism evidence="8 9">
    <name type="scientific">Brachionus plicatilis</name>
    <name type="common">Marine rotifer</name>
    <name type="synonym">Brachionus muelleri</name>
    <dbReference type="NCBI Taxonomy" id="10195"/>
    <lineage>
        <taxon>Eukaryota</taxon>
        <taxon>Metazoa</taxon>
        <taxon>Spiralia</taxon>
        <taxon>Gnathifera</taxon>
        <taxon>Rotifera</taxon>
        <taxon>Eurotatoria</taxon>
        <taxon>Monogononta</taxon>
        <taxon>Pseudotrocha</taxon>
        <taxon>Ploima</taxon>
        <taxon>Brachionidae</taxon>
        <taxon>Brachionus</taxon>
    </lineage>
</organism>
<comment type="function">
    <text evidence="4">Co-chaperone for Hsp70 protein HSPA5/BiP that acts as a key repressor of the ERN1/IRE1-mediated unfolded protein response (UPR). J domain-containing co-chaperones stimulate the ATPase activity of Hsp70 proteins and are required for efficient substrate recognition by Hsp70 proteins. In the unstressed endoplasmic reticulum, interacts with the luminal region of ERN1/IRE1 and selectively recruits HSPA5/BiP: HSPA5/BiP disrupts the dimerization of the active ERN1/IRE1 luminal region, thereby inactivating ERN1/IRE1. Also involved in endoplasmic reticulum-associated degradation (ERAD) of misfolded proteins. Required for survival of B-cell progenitors and normal antibody production.</text>
</comment>
<dbReference type="InterPro" id="IPR051948">
    <property type="entry name" value="Hsp70_co-chaperone_J-domain"/>
</dbReference>
<evidence type="ECO:0000256" key="1">
    <source>
        <dbReference type="ARBA" id="ARBA00023186"/>
    </source>
</evidence>
<dbReference type="Proteomes" id="UP000276133">
    <property type="component" value="Unassembled WGS sequence"/>
</dbReference>
<dbReference type="PANTHER" id="PTHR44360">
    <property type="entry name" value="DNAJ HOMOLOG SUBFAMILY B MEMBER 9"/>
    <property type="match status" value="1"/>
</dbReference>
<evidence type="ECO:0000256" key="5">
    <source>
        <dbReference type="ARBA" id="ARBA00046365"/>
    </source>
</evidence>
<keyword evidence="1" id="KW-0143">Chaperone</keyword>
<dbReference type="GO" id="GO:0036503">
    <property type="term" value="P:ERAD pathway"/>
    <property type="evidence" value="ECO:0007669"/>
    <property type="project" value="TreeGrafter"/>
</dbReference>
<feature type="domain" description="J" evidence="7">
    <location>
        <begin position="20"/>
        <end position="84"/>
    </location>
</feature>
<comment type="caution">
    <text evidence="8">The sequence shown here is derived from an EMBL/GenBank/DDBJ whole genome shotgun (WGS) entry which is preliminary data.</text>
</comment>
<evidence type="ECO:0000256" key="3">
    <source>
        <dbReference type="ARBA" id="ARBA00041533"/>
    </source>
</evidence>
<evidence type="ECO:0000313" key="9">
    <source>
        <dbReference type="Proteomes" id="UP000276133"/>
    </source>
</evidence>
<name>A0A3M7P527_BRAPC</name>
<dbReference type="GO" id="GO:0005783">
    <property type="term" value="C:endoplasmic reticulum"/>
    <property type="evidence" value="ECO:0007669"/>
    <property type="project" value="TreeGrafter"/>
</dbReference>
<evidence type="ECO:0000256" key="2">
    <source>
        <dbReference type="ARBA" id="ARBA00040158"/>
    </source>
</evidence>
<dbReference type="OrthoDB" id="552049at2759"/>
<dbReference type="InterPro" id="IPR036869">
    <property type="entry name" value="J_dom_sf"/>
</dbReference>